<dbReference type="Proteomes" id="UP000812287">
    <property type="component" value="Unassembled WGS sequence"/>
</dbReference>
<feature type="transmembrane region" description="Helical" evidence="2">
    <location>
        <begin position="270"/>
        <end position="293"/>
    </location>
</feature>
<reference evidence="4" key="1">
    <citation type="submission" date="2020-11" db="EMBL/GenBank/DDBJ databases">
        <title>Adaptations for nitrogen fixation in a non-lichenized fungal sporocarp promotes dispersal by wood-feeding termites.</title>
        <authorList>
            <consortium name="DOE Joint Genome Institute"/>
            <person name="Koch R.A."/>
            <person name="Yoon G."/>
            <person name="Arayal U."/>
            <person name="Lail K."/>
            <person name="Amirebrahimi M."/>
            <person name="Labutti K."/>
            <person name="Lipzen A."/>
            <person name="Riley R."/>
            <person name="Barry K."/>
            <person name="Henrissat B."/>
            <person name="Grigoriev I.V."/>
            <person name="Herr J.R."/>
            <person name="Aime M.C."/>
        </authorList>
    </citation>
    <scope>NUCLEOTIDE SEQUENCE</scope>
    <source>
        <strain evidence="4">MCA 3950</strain>
    </source>
</reference>
<keyword evidence="3" id="KW-0732">Signal</keyword>
<proteinExistence type="predicted"/>
<dbReference type="AlphaFoldDB" id="A0A9P8ANN2"/>
<feature type="compositionally biased region" description="Polar residues" evidence="1">
    <location>
        <begin position="416"/>
        <end position="443"/>
    </location>
</feature>
<comment type="caution">
    <text evidence="4">The sequence shown here is derived from an EMBL/GenBank/DDBJ whole genome shotgun (WGS) entry which is preliminary data.</text>
</comment>
<gene>
    <name evidence="4" type="ORF">BT62DRAFT_922914</name>
</gene>
<keyword evidence="2" id="KW-0812">Transmembrane</keyword>
<name>A0A9P8ANN2_9AGAR</name>
<dbReference type="RefSeq" id="XP_043035600.1">
    <property type="nucleotide sequence ID" value="XM_043184447.1"/>
</dbReference>
<feature type="region of interest" description="Disordered" evidence="1">
    <location>
        <begin position="376"/>
        <end position="400"/>
    </location>
</feature>
<keyword evidence="5" id="KW-1185">Reference proteome</keyword>
<dbReference type="EMBL" id="MU250554">
    <property type="protein sequence ID" value="KAG7442100.1"/>
    <property type="molecule type" value="Genomic_DNA"/>
</dbReference>
<evidence type="ECO:0000256" key="3">
    <source>
        <dbReference type="SAM" id="SignalP"/>
    </source>
</evidence>
<dbReference type="GeneID" id="66106744"/>
<feature type="compositionally biased region" description="Basic and acidic residues" evidence="1">
    <location>
        <begin position="453"/>
        <end position="462"/>
    </location>
</feature>
<evidence type="ECO:0000256" key="2">
    <source>
        <dbReference type="SAM" id="Phobius"/>
    </source>
</evidence>
<feature type="region of interest" description="Disordered" evidence="1">
    <location>
        <begin position="416"/>
        <end position="502"/>
    </location>
</feature>
<keyword evidence="2" id="KW-0472">Membrane</keyword>
<evidence type="ECO:0008006" key="6">
    <source>
        <dbReference type="Google" id="ProtNLM"/>
    </source>
</evidence>
<evidence type="ECO:0000313" key="4">
    <source>
        <dbReference type="EMBL" id="KAG7442100.1"/>
    </source>
</evidence>
<evidence type="ECO:0000256" key="1">
    <source>
        <dbReference type="SAM" id="MobiDB-lite"/>
    </source>
</evidence>
<dbReference type="OrthoDB" id="2527908at2759"/>
<feature type="chain" id="PRO_5040260364" description="Mid2 domain-containing protein" evidence="3">
    <location>
        <begin position="29"/>
        <end position="502"/>
    </location>
</feature>
<sequence length="502" mass="53603">MFLRHPPSLSLPVLALLSLLLFLDPCRAEASSEIFQWAFASNSVSSTLDSCHEFSITVKPYDPNNDTHGVPPFYMRAYEQNGELLTTLLGESEDNLTWTVNNPVGSQLLLNVIDANGSSGGNAPKLFTVGTGSSTDCIVQRNDTTSFTVKSNVTGDLQPCQPWGLRIKGGVPPYNISFAQVDSTVITNVTTLGDDDAYTYINRATSGQIMLAAVSDVTGAFAWGTPSVMPSGITNTGCGSLQSQSGNATALDASAAAEKNAQHAKKRTGIIVGVVMGVLGFLLITTVASFFWYRRRRAQKTNAEIDPDIIPYTNSNGSQAMTINAFVGHTPVMPYSPKSSSFSNRTTAMTDITTSPSSGVSPLPFDPRRLAEDGTEGIYQTSSSGSSASVRPGFATFPSPSIRQKTMELGLSTAQMEPSNFESTGSAENVQRSQSAMPPSSNGGAFGPWPERPASDSMRRENVTSTGEGEIIFQHRDGGTVRELPPPYADRFSQNRVAENPS</sequence>
<feature type="compositionally biased region" description="Polar residues" evidence="1">
    <location>
        <begin position="492"/>
        <end position="502"/>
    </location>
</feature>
<dbReference type="CDD" id="cd12087">
    <property type="entry name" value="TM_EGFR-like"/>
    <property type="match status" value="1"/>
</dbReference>
<keyword evidence="2" id="KW-1133">Transmembrane helix</keyword>
<organism evidence="4 5">
    <name type="scientific">Guyanagaster necrorhizus</name>
    <dbReference type="NCBI Taxonomy" id="856835"/>
    <lineage>
        <taxon>Eukaryota</taxon>
        <taxon>Fungi</taxon>
        <taxon>Dikarya</taxon>
        <taxon>Basidiomycota</taxon>
        <taxon>Agaricomycotina</taxon>
        <taxon>Agaricomycetes</taxon>
        <taxon>Agaricomycetidae</taxon>
        <taxon>Agaricales</taxon>
        <taxon>Marasmiineae</taxon>
        <taxon>Physalacriaceae</taxon>
        <taxon>Guyanagaster</taxon>
    </lineage>
</organism>
<accession>A0A9P8ANN2</accession>
<feature type="signal peptide" evidence="3">
    <location>
        <begin position="1"/>
        <end position="28"/>
    </location>
</feature>
<protein>
    <recommendedName>
        <fullName evidence="6">Mid2 domain-containing protein</fullName>
    </recommendedName>
</protein>
<evidence type="ECO:0000313" key="5">
    <source>
        <dbReference type="Proteomes" id="UP000812287"/>
    </source>
</evidence>